<dbReference type="Proteomes" id="UP000214720">
    <property type="component" value="Unassembled WGS sequence"/>
</dbReference>
<dbReference type="AlphaFoldDB" id="A0A226X8I9"/>
<dbReference type="EMBL" id="MTHB01000041">
    <property type="protein sequence ID" value="OXC79439.1"/>
    <property type="molecule type" value="Genomic_DNA"/>
</dbReference>
<proteinExistence type="predicted"/>
<reference evidence="2" key="2">
    <citation type="submission" date="2017-01" db="EMBL/GenBank/DDBJ databases">
        <authorList>
            <person name="Mah S.A."/>
            <person name="Swanson W.J."/>
            <person name="Moy G.W."/>
            <person name="Vacquier V.D."/>
        </authorList>
    </citation>
    <scope>NUCLEOTIDE SEQUENCE</scope>
    <source>
        <strain evidence="2">PAMC 26633</strain>
    </source>
</reference>
<name>A0A226X8I9_CABSO</name>
<sequence>MGAKPNYTDSSPDFHCPNSSLGGAARFPAQFPGLNRVGDLRRRFGFSLDLRSI</sequence>
<reference evidence="3" key="1">
    <citation type="submission" date="2017-01" db="EMBL/GenBank/DDBJ databases">
        <title>Genome Analysis of Deinococcus marmoris KOPRI26562.</title>
        <authorList>
            <person name="Kim J.H."/>
            <person name="Oh H.-M."/>
        </authorList>
    </citation>
    <scope>NUCLEOTIDE SEQUENCE [LARGE SCALE GENOMIC DNA]</scope>
    <source>
        <strain evidence="3">PAMC 26633</strain>
    </source>
</reference>
<accession>A0A226X8I9</accession>
<evidence type="ECO:0000313" key="1">
    <source>
        <dbReference type="EMBL" id="OXC74783.1"/>
    </source>
</evidence>
<comment type="caution">
    <text evidence="2">The sequence shown here is derived from an EMBL/GenBank/DDBJ whole genome shotgun (WGS) entry which is preliminary data.</text>
</comment>
<evidence type="ECO:0000313" key="2">
    <source>
        <dbReference type="EMBL" id="OXC79439.1"/>
    </source>
</evidence>
<evidence type="ECO:0000313" key="3">
    <source>
        <dbReference type="Proteomes" id="UP000214720"/>
    </source>
</evidence>
<organism evidence="2 3">
    <name type="scientific">Caballeronia sordidicola</name>
    <name type="common">Burkholderia sordidicola</name>
    <dbReference type="NCBI Taxonomy" id="196367"/>
    <lineage>
        <taxon>Bacteria</taxon>
        <taxon>Pseudomonadati</taxon>
        <taxon>Pseudomonadota</taxon>
        <taxon>Betaproteobacteria</taxon>
        <taxon>Burkholderiales</taxon>
        <taxon>Burkholderiaceae</taxon>
        <taxon>Caballeronia</taxon>
    </lineage>
</organism>
<protein>
    <submittedName>
        <fullName evidence="2">Uncharacterized protein</fullName>
    </submittedName>
</protein>
<dbReference type="EMBL" id="MTHB01000204">
    <property type="protein sequence ID" value="OXC74783.1"/>
    <property type="molecule type" value="Genomic_DNA"/>
</dbReference>
<gene>
    <name evidence="2" type="ORF">BSU04_07085</name>
    <name evidence="1" type="ORF">BSU04_30185</name>
</gene>